<keyword evidence="2" id="KW-1185">Reference proteome</keyword>
<accession>A0A2A2JMU5</accession>
<dbReference type="EMBL" id="LIAE01010337">
    <property type="protein sequence ID" value="PAV63010.1"/>
    <property type="molecule type" value="Genomic_DNA"/>
</dbReference>
<name>A0A2A2JMU5_9BILA</name>
<protein>
    <recommendedName>
        <fullName evidence="3">Ig-like domain-containing protein</fullName>
    </recommendedName>
</protein>
<evidence type="ECO:0000313" key="1">
    <source>
        <dbReference type="EMBL" id="PAV63010.1"/>
    </source>
</evidence>
<evidence type="ECO:0008006" key="3">
    <source>
        <dbReference type="Google" id="ProtNLM"/>
    </source>
</evidence>
<dbReference type="STRING" id="2018661.A0A2A2JMU5"/>
<comment type="caution">
    <text evidence="1">The sequence shown here is derived from an EMBL/GenBank/DDBJ whole genome shotgun (WGS) entry which is preliminary data.</text>
</comment>
<proteinExistence type="predicted"/>
<gene>
    <name evidence="1" type="ORF">WR25_03901</name>
</gene>
<dbReference type="CDD" id="cd00096">
    <property type="entry name" value="Ig"/>
    <property type="match status" value="1"/>
</dbReference>
<reference evidence="1 2" key="1">
    <citation type="journal article" date="2017" name="Curr. Biol.">
        <title>Genome architecture and evolution of a unichromosomal asexual nematode.</title>
        <authorList>
            <person name="Fradin H."/>
            <person name="Zegar C."/>
            <person name="Gutwein M."/>
            <person name="Lucas J."/>
            <person name="Kovtun M."/>
            <person name="Corcoran D."/>
            <person name="Baugh L.R."/>
            <person name="Kiontke K."/>
            <person name="Gunsalus K."/>
            <person name="Fitch D.H."/>
            <person name="Piano F."/>
        </authorList>
    </citation>
    <scope>NUCLEOTIDE SEQUENCE [LARGE SCALE GENOMIC DNA]</scope>
    <source>
        <strain evidence="1">PF1309</strain>
    </source>
</reference>
<dbReference type="OrthoDB" id="5795972at2759"/>
<sequence>MLNPVFKSSEKIWTLNDSYLFPAMHITFIDSNRSLEFQSLAVADSGEYKCCVRDTRYAYQSYNCYVTQLTVLSEMPKPDGGSESVPASTAAPLPPGWNYLLESGNTICADDKNSYFIRIFVANVTSIDCLLEGNSTAGIVQAGNHFPDPVYNDIFIREFNPLVHSGIYTCNGTYQEDNSTFSEQVEFEIRPMQQCNDIINAVQGVQLSDQIVAPILSSLCHSKIIHSLLFAFILLSLLHF</sequence>
<dbReference type="InterPro" id="IPR036179">
    <property type="entry name" value="Ig-like_dom_sf"/>
</dbReference>
<dbReference type="AlphaFoldDB" id="A0A2A2JMU5"/>
<organism evidence="1 2">
    <name type="scientific">Diploscapter pachys</name>
    <dbReference type="NCBI Taxonomy" id="2018661"/>
    <lineage>
        <taxon>Eukaryota</taxon>
        <taxon>Metazoa</taxon>
        <taxon>Ecdysozoa</taxon>
        <taxon>Nematoda</taxon>
        <taxon>Chromadorea</taxon>
        <taxon>Rhabditida</taxon>
        <taxon>Rhabditina</taxon>
        <taxon>Rhabditomorpha</taxon>
        <taxon>Rhabditoidea</taxon>
        <taxon>Rhabditidae</taxon>
        <taxon>Diploscapter</taxon>
    </lineage>
</organism>
<dbReference type="Proteomes" id="UP000218231">
    <property type="component" value="Unassembled WGS sequence"/>
</dbReference>
<evidence type="ECO:0000313" key="2">
    <source>
        <dbReference type="Proteomes" id="UP000218231"/>
    </source>
</evidence>
<dbReference type="SUPFAM" id="SSF48726">
    <property type="entry name" value="Immunoglobulin"/>
    <property type="match status" value="1"/>
</dbReference>